<reference evidence="18" key="1">
    <citation type="submission" date="2019-10" db="EMBL/GenBank/DDBJ databases">
        <authorList>
            <person name="Soares A.E.R."/>
            <person name="Aleixo A."/>
            <person name="Schneider P."/>
            <person name="Miyaki C.Y."/>
            <person name="Schneider M.P."/>
            <person name="Mello C."/>
            <person name="Vasconcelos A.T.R."/>
        </authorList>
    </citation>
    <scope>NUCLEOTIDE SEQUENCE</scope>
    <source>
        <tissue evidence="18">Muscle</tissue>
    </source>
</reference>
<evidence type="ECO:0000256" key="4">
    <source>
        <dbReference type="ARBA" id="ARBA00007706"/>
    </source>
</evidence>
<comment type="cofactor">
    <cofactor evidence="15">
        <name>Mn(2+)</name>
        <dbReference type="ChEBI" id="CHEBI:29035"/>
    </cofactor>
</comment>
<comment type="similarity">
    <text evidence="3">Belongs to the glycosyltransferase 7 family.</text>
</comment>
<evidence type="ECO:0000256" key="1">
    <source>
        <dbReference type="ARBA" id="ARBA00004323"/>
    </source>
</evidence>
<dbReference type="EC" id="2.4.1.135" evidence="5 15"/>
<keyword evidence="10" id="KW-1133">Transmembrane helix</keyword>
<dbReference type="Proteomes" id="UP001145742">
    <property type="component" value="Unassembled WGS sequence"/>
</dbReference>
<organism evidence="18 19">
    <name type="scientific">Willisornis vidua</name>
    <name type="common">Xingu scale-backed antbird</name>
    <dbReference type="NCBI Taxonomy" id="1566151"/>
    <lineage>
        <taxon>Eukaryota</taxon>
        <taxon>Metazoa</taxon>
        <taxon>Chordata</taxon>
        <taxon>Craniata</taxon>
        <taxon>Vertebrata</taxon>
        <taxon>Euteleostomi</taxon>
        <taxon>Archelosauria</taxon>
        <taxon>Archosauria</taxon>
        <taxon>Dinosauria</taxon>
        <taxon>Saurischia</taxon>
        <taxon>Theropoda</taxon>
        <taxon>Coelurosauria</taxon>
        <taxon>Aves</taxon>
        <taxon>Neognathae</taxon>
        <taxon>Neoaves</taxon>
        <taxon>Telluraves</taxon>
        <taxon>Australaves</taxon>
        <taxon>Passeriformes</taxon>
        <taxon>Thamnophilidae</taxon>
        <taxon>Willisornis</taxon>
    </lineage>
</organism>
<keyword evidence="13 15" id="KW-0464">Manganese</keyword>
<dbReference type="InterPro" id="IPR005027">
    <property type="entry name" value="Glyco_trans_43"/>
</dbReference>
<evidence type="ECO:0000256" key="15">
    <source>
        <dbReference type="RuleBase" id="RU363127"/>
    </source>
</evidence>
<keyword evidence="15" id="KW-0333">Golgi apparatus</keyword>
<evidence type="ECO:0000256" key="9">
    <source>
        <dbReference type="ARBA" id="ARBA00022968"/>
    </source>
</evidence>
<dbReference type="PRINTS" id="PR02050">
    <property type="entry name" value="B14GALTRFASE"/>
</dbReference>
<evidence type="ECO:0000256" key="3">
    <source>
        <dbReference type="ARBA" id="ARBA00005735"/>
    </source>
</evidence>
<keyword evidence="15" id="KW-0479">Metal-binding</keyword>
<evidence type="ECO:0000256" key="14">
    <source>
        <dbReference type="ARBA" id="ARBA00047979"/>
    </source>
</evidence>
<evidence type="ECO:0000313" key="19">
    <source>
        <dbReference type="Proteomes" id="UP001145742"/>
    </source>
</evidence>
<evidence type="ECO:0000256" key="5">
    <source>
        <dbReference type="ARBA" id="ARBA00012641"/>
    </source>
</evidence>
<comment type="subcellular location">
    <subcellularLocation>
        <location evidence="1 15">Golgi apparatus membrane</location>
        <topology evidence="1 15">Single-pass type II membrane protein</topology>
    </subcellularLocation>
</comment>
<keyword evidence="11" id="KW-0472">Membrane</keyword>
<evidence type="ECO:0000256" key="11">
    <source>
        <dbReference type="ARBA" id="ARBA00023136"/>
    </source>
</evidence>
<feature type="domain" description="Galactosyltransferase N-terminal" evidence="17">
    <location>
        <begin position="442"/>
        <end position="570"/>
    </location>
</feature>
<dbReference type="Pfam" id="PF13733">
    <property type="entry name" value="Glyco_transf_7N"/>
    <property type="match status" value="1"/>
</dbReference>
<dbReference type="Gene3D" id="3.90.550.10">
    <property type="entry name" value="Spore Coat Polysaccharide Biosynthesis Protein SpsA, Chain A"/>
    <property type="match status" value="2"/>
</dbReference>
<evidence type="ECO:0000256" key="13">
    <source>
        <dbReference type="ARBA" id="ARBA00023211"/>
    </source>
</evidence>
<dbReference type="CDD" id="cd00218">
    <property type="entry name" value="GlcAT-I"/>
    <property type="match status" value="1"/>
</dbReference>
<keyword evidence="12" id="KW-0325">Glycoprotein</keyword>
<evidence type="ECO:0000256" key="12">
    <source>
        <dbReference type="ARBA" id="ARBA00023180"/>
    </source>
</evidence>
<dbReference type="InterPro" id="IPR027791">
    <property type="entry name" value="Galactosyl_T_C"/>
</dbReference>
<evidence type="ECO:0000256" key="2">
    <source>
        <dbReference type="ARBA" id="ARBA00004922"/>
    </source>
</evidence>
<dbReference type="SUPFAM" id="SSF53448">
    <property type="entry name" value="Nucleotide-diphospho-sugar transferases"/>
    <property type="match status" value="2"/>
</dbReference>
<keyword evidence="8" id="KW-0812">Transmembrane</keyword>
<proteinExistence type="inferred from homology"/>
<dbReference type="InterPro" id="IPR029044">
    <property type="entry name" value="Nucleotide-diphossugar_trans"/>
</dbReference>
<evidence type="ECO:0000259" key="16">
    <source>
        <dbReference type="Pfam" id="PF02709"/>
    </source>
</evidence>
<dbReference type="CDD" id="cd00899">
    <property type="entry name" value="b4GalT"/>
    <property type="match status" value="1"/>
</dbReference>
<dbReference type="PANTHER" id="PTHR10896:SF19">
    <property type="entry name" value="GALACTOSYLGALACTOSYLXYLOSYLPROTEIN 3-BETA-GLUCURONOSYLTRANSFERASE"/>
    <property type="match status" value="1"/>
</dbReference>
<comment type="catalytic activity">
    <reaction evidence="14 15">
        <text>3-O-(beta-D-galactosyl-(1-&gt;3)-beta-D-galactosyl-(1-&gt;4)-beta-D-xylosyl)-L-seryl-[protein] + UDP-alpha-D-glucuronate = 3-O-(beta-D-GlcA-(1-&gt;3)-beta-D-Gal-(1-&gt;3)-beta-D-Gal-(1-&gt;4)-beta-D-Xyl)-L-seryl-[protein] + UDP + H(+)</text>
        <dbReference type="Rhea" id="RHEA:24168"/>
        <dbReference type="Rhea" id="RHEA-COMP:12571"/>
        <dbReference type="Rhea" id="RHEA-COMP:12573"/>
        <dbReference type="ChEBI" id="CHEBI:15378"/>
        <dbReference type="ChEBI" id="CHEBI:58052"/>
        <dbReference type="ChEBI" id="CHEBI:58223"/>
        <dbReference type="ChEBI" id="CHEBI:132090"/>
        <dbReference type="ChEBI" id="CHEBI:132093"/>
        <dbReference type="EC" id="2.4.1.135"/>
    </reaction>
</comment>
<dbReference type="InterPro" id="IPR003859">
    <property type="entry name" value="Galactosyl_T"/>
</dbReference>
<comment type="pathway">
    <text evidence="2 15">Protein modification; protein glycosylation.</text>
</comment>
<keyword evidence="6" id="KW-0328">Glycosyltransferase</keyword>
<sequence>MLRRRNLLTTLLIALPWALLLTLWHQYPTTHYLSLLRKEADENVTSKALLNGTSALREEGFPSCTRQQQSIGATPKIIQNYVYSRPPPWSDTLPTIFVITPTYTRPVQKAELTRLANTFLHVQNLHWVVVEDSPRRTNLVSNLLEKAGLNFTHLNVETPKSLKMGLSWIPSHTPRGTLQRNLGLHWLRDSFSNTAPPEGVVYFADDDNTYSLELFEEMRYTRRVSVWPVAFVGGLRYESPKVSPAGKVVGWKTVFDPNRPFAIDMAGFAISIKLILEKPHASFKLEGVKGGYQETSLLKDLVTMDGLEPKAANCTKVLVWHTRTERPTLVNEGKRGFTDPRVEVLLENAVPDPQAQSTLDKGPLLLRKIRQTSREEDNFEVEVGEKCSDKRNPQPGLICCENIEECGDIIGKPILSTYMTTEIANMTRFMGPQHDSLKNYPSVPVGPLTITFRMLPSERMIMKKNPFVQSGGHYRPPHCFARYKSAILVAYRNQEKYLHHLLYYIHPFLQRQQLSYTIYLIQQVGSGSFNRAKLLNVGVREAMKDEDWDCLVLHDVDLVPENDYNLYICDEYYPKHMASAMDKFQYTLPYKSFFGGVSALTPDHYMKMNGFPNTYWGDGGENDDIATRIQLAGMKIVRTSPHLGRYKVMNYNEETEMQEPWRRIHSR</sequence>
<dbReference type="Pfam" id="PF03360">
    <property type="entry name" value="Glyco_transf_43"/>
    <property type="match status" value="1"/>
</dbReference>
<keyword evidence="9 15" id="KW-0735">Signal-anchor</keyword>
<comment type="caution">
    <text evidence="18">The sequence shown here is derived from an EMBL/GenBank/DDBJ whole genome shotgun (WGS) entry which is preliminary data.</text>
</comment>
<gene>
    <name evidence="18" type="ORF">WISP_48058</name>
</gene>
<evidence type="ECO:0000256" key="6">
    <source>
        <dbReference type="ARBA" id="ARBA00022676"/>
    </source>
</evidence>
<dbReference type="EMBL" id="WHWB01033315">
    <property type="protein sequence ID" value="KAJ7420543.1"/>
    <property type="molecule type" value="Genomic_DNA"/>
</dbReference>
<name>A0ABQ9DEL3_9PASS</name>
<evidence type="ECO:0000259" key="17">
    <source>
        <dbReference type="Pfam" id="PF13733"/>
    </source>
</evidence>
<evidence type="ECO:0000256" key="7">
    <source>
        <dbReference type="ARBA" id="ARBA00022679"/>
    </source>
</evidence>
<dbReference type="PANTHER" id="PTHR10896">
    <property type="entry name" value="GALACTOSYLGALACTOSYLXYLOSYLPROTEIN 3-BETA-GLUCURONOSYLTRANSFERASE BETA-1,3-GLUCURONYLTRANSFERASE"/>
    <property type="match status" value="1"/>
</dbReference>
<evidence type="ECO:0000256" key="8">
    <source>
        <dbReference type="ARBA" id="ARBA00022692"/>
    </source>
</evidence>
<protein>
    <recommendedName>
        <fullName evidence="5 15">Galactosylgalactosylxylosylprotein 3-beta-glucuronosyltransferase</fullName>
        <ecNumber evidence="5 15">2.4.1.135</ecNumber>
    </recommendedName>
</protein>
<dbReference type="Pfam" id="PF02709">
    <property type="entry name" value="Glyco_transf_7C"/>
    <property type="match status" value="1"/>
</dbReference>
<accession>A0ABQ9DEL3</accession>
<dbReference type="InterPro" id="IPR027995">
    <property type="entry name" value="Galactosyl_T_N"/>
</dbReference>
<comment type="similarity">
    <text evidence="4 15">Belongs to the glycosyltransferase 43 family.</text>
</comment>
<keyword evidence="7 15" id="KW-0808">Transferase</keyword>
<keyword evidence="19" id="KW-1185">Reference proteome</keyword>
<evidence type="ECO:0000313" key="18">
    <source>
        <dbReference type="EMBL" id="KAJ7420543.1"/>
    </source>
</evidence>
<evidence type="ECO:0000256" key="10">
    <source>
        <dbReference type="ARBA" id="ARBA00022989"/>
    </source>
</evidence>
<feature type="domain" description="Galactosyltransferase C-terminal" evidence="16">
    <location>
        <begin position="575"/>
        <end position="649"/>
    </location>
</feature>